<evidence type="ECO:0000256" key="4">
    <source>
        <dbReference type="ARBA" id="ARBA00022857"/>
    </source>
</evidence>
<feature type="domain" description="FAD/NAD(P)-binding" evidence="7">
    <location>
        <begin position="4"/>
        <end position="301"/>
    </location>
</feature>
<sequence>MKNYDLLIVGAGPVGLYAGFYAGMRGLSVALIETSAVAGGQPQALYPEKLIYDIAGLPAISGTDLTKNLLEQLARIPHEIFLNQRVEKIDSSVKNSGQQIFSVKTNKNRYQSKAILLTTGAGLISPRKIGISYEEELEQAGKLSYFITSIEDYRNQKIAVLGGGDSALDWALTLENVASEVHLIHRRKAFRAHEMTAELLNDSTVKIHVPYTVSAMNDKEITIKSIPQRNETPQSEEKLTFPIDKILVNYGFLTEQVTLIDQLSLTRNGKITVNSQMQSNLAGVYGAGDTIDYLGKVPLLSVGFGEAVAAINAMTKTINFEHNLRKGHSSTVFG</sequence>
<dbReference type="HAMAP" id="MF_01685">
    <property type="entry name" value="FENR2"/>
    <property type="match status" value="1"/>
</dbReference>
<dbReference type="Proteomes" id="UP001595987">
    <property type="component" value="Unassembled WGS sequence"/>
</dbReference>
<keyword evidence="4 6" id="KW-0521">NADP</keyword>
<comment type="caution">
    <text evidence="8">The sequence shown here is derived from an EMBL/GenBank/DDBJ whole genome shotgun (WGS) entry which is preliminary data.</text>
</comment>
<organism evidence="8 9">
    <name type="scientific">Lactococcus nasutitermitis</name>
    <dbReference type="NCBI Taxonomy" id="1652957"/>
    <lineage>
        <taxon>Bacteria</taxon>
        <taxon>Bacillati</taxon>
        <taxon>Bacillota</taxon>
        <taxon>Bacilli</taxon>
        <taxon>Lactobacillales</taxon>
        <taxon>Streptococcaceae</taxon>
        <taxon>Lactococcus</taxon>
    </lineage>
</organism>
<dbReference type="PANTHER" id="PTHR48105">
    <property type="entry name" value="THIOREDOXIN REDUCTASE 1-RELATED-RELATED"/>
    <property type="match status" value="1"/>
</dbReference>
<comment type="catalytic activity">
    <reaction evidence="6">
        <text>2 reduced [2Fe-2S]-[ferredoxin] + NADP(+) + H(+) = 2 oxidized [2Fe-2S]-[ferredoxin] + NADPH</text>
        <dbReference type="Rhea" id="RHEA:20125"/>
        <dbReference type="Rhea" id="RHEA-COMP:10000"/>
        <dbReference type="Rhea" id="RHEA-COMP:10001"/>
        <dbReference type="ChEBI" id="CHEBI:15378"/>
        <dbReference type="ChEBI" id="CHEBI:33737"/>
        <dbReference type="ChEBI" id="CHEBI:33738"/>
        <dbReference type="ChEBI" id="CHEBI:57783"/>
        <dbReference type="ChEBI" id="CHEBI:58349"/>
        <dbReference type="EC" id="1.18.1.2"/>
    </reaction>
</comment>
<proteinExistence type="inferred from homology"/>
<keyword evidence="9" id="KW-1185">Reference proteome</keyword>
<feature type="binding site" evidence="6">
    <location>
        <position position="289"/>
    </location>
    <ligand>
        <name>FAD</name>
        <dbReference type="ChEBI" id="CHEBI:57692"/>
    </ligand>
</feature>
<dbReference type="SUPFAM" id="SSF51905">
    <property type="entry name" value="FAD/NAD(P)-binding domain"/>
    <property type="match status" value="1"/>
</dbReference>
<dbReference type="Gene3D" id="3.50.50.60">
    <property type="entry name" value="FAD/NAD(P)-binding domain"/>
    <property type="match status" value="2"/>
</dbReference>
<dbReference type="EMBL" id="JBHSGD010000004">
    <property type="protein sequence ID" value="MFC4652163.1"/>
    <property type="molecule type" value="Genomic_DNA"/>
</dbReference>
<evidence type="ECO:0000256" key="5">
    <source>
        <dbReference type="ARBA" id="ARBA00023002"/>
    </source>
</evidence>
<evidence type="ECO:0000256" key="2">
    <source>
        <dbReference type="ARBA" id="ARBA00022630"/>
    </source>
</evidence>
<keyword evidence="5 6" id="KW-0560">Oxidoreductase</keyword>
<dbReference type="InterPro" id="IPR022890">
    <property type="entry name" value="Fd--NADP_Rdtase_type_2"/>
</dbReference>
<accession>A0ABV9JDY7</accession>
<evidence type="ECO:0000313" key="8">
    <source>
        <dbReference type="EMBL" id="MFC4652163.1"/>
    </source>
</evidence>
<feature type="binding site" evidence="6">
    <location>
        <position position="46"/>
    </location>
    <ligand>
        <name>FAD</name>
        <dbReference type="ChEBI" id="CHEBI:57692"/>
    </ligand>
</feature>
<comment type="subunit">
    <text evidence="1 6">Homodimer.</text>
</comment>
<dbReference type="InterPro" id="IPR050097">
    <property type="entry name" value="Ferredoxin-NADP_redctase_2"/>
</dbReference>
<reference evidence="9" key="1">
    <citation type="journal article" date="2019" name="Int. J. Syst. Evol. Microbiol.">
        <title>The Global Catalogue of Microorganisms (GCM) 10K type strain sequencing project: providing services to taxonomists for standard genome sequencing and annotation.</title>
        <authorList>
            <consortium name="The Broad Institute Genomics Platform"/>
            <consortium name="The Broad Institute Genome Sequencing Center for Infectious Disease"/>
            <person name="Wu L."/>
            <person name="Ma J."/>
        </authorList>
    </citation>
    <scope>NUCLEOTIDE SEQUENCE [LARGE SCALE GENOMIC DNA]</scope>
    <source>
        <strain evidence="9">CCUG 63287</strain>
    </source>
</reference>
<name>A0ABV9JDY7_9LACT</name>
<comment type="cofactor">
    <cofactor evidence="6">
        <name>FAD</name>
        <dbReference type="ChEBI" id="CHEBI:57692"/>
    </cofactor>
    <text evidence="6">Binds 1 FAD per subunit.</text>
</comment>
<evidence type="ECO:0000313" key="9">
    <source>
        <dbReference type="Proteomes" id="UP001595987"/>
    </source>
</evidence>
<keyword evidence="2 6" id="KW-0285">Flavoprotein</keyword>
<evidence type="ECO:0000256" key="6">
    <source>
        <dbReference type="HAMAP-Rule" id="MF_01685"/>
    </source>
</evidence>
<feature type="binding site" evidence="6">
    <location>
        <position position="86"/>
    </location>
    <ligand>
        <name>FAD</name>
        <dbReference type="ChEBI" id="CHEBI:57692"/>
    </ligand>
</feature>
<dbReference type="RefSeq" id="WP_213533268.1">
    <property type="nucleotide sequence ID" value="NZ_BOVQ01000002.1"/>
</dbReference>
<feature type="binding site" evidence="6">
    <location>
        <position position="330"/>
    </location>
    <ligand>
        <name>FAD</name>
        <dbReference type="ChEBI" id="CHEBI:57692"/>
    </ligand>
</feature>
<gene>
    <name evidence="8" type="ORF">ACFO26_04515</name>
</gene>
<keyword evidence="3 6" id="KW-0274">FAD</keyword>
<evidence type="ECO:0000259" key="7">
    <source>
        <dbReference type="Pfam" id="PF07992"/>
    </source>
</evidence>
<protein>
    <recommendedName>
        <fullName evidence="6">Ferredoxin--NADP reductase</fullName>
        <shortName evidence="6">FNR</shortName>
        <shortName evidence="6">Fd-NADP(+) reductase</shortName>
        <ecNumber evidence="6">1.18.1.2</ecNumber>
    </recommendedName>
</protein>
<comment type="caution">
    <text evidence="6">Lacks conserved residue(s) required for the propagation of feature annotation.</text>
</comment>
<feature type="binding site" evidence="6">
    <location>
        <position position="124"/>
    </location>
    <ligand>
        <name>FAD</name>
        <dbReference type="ChEBI" id="CHEBI:57692"/>
    </ligand>
</feature>
<dbReference type="InterPro" id="IPR036188">
    <property type="entry name" value="FAD/NAD-bd_sf"/>
</dbReference>
<feature type="binding site" evidence="6">
    <location>
        <position position="33"/>
    </location>
    <ligand>
        <name>FAD</name>
        <dbReference type="ChEBI" id="CHEBI:57692"/>
    </ligand>
</feature>
<dbReference type="EC" id="1.18.1.2" evidence="6"/>
<dbReference type="PRINTS" id="PR00469">
    <property type="entry name" value="PNDRDTASEII"/>
</dbReference>
<dbReference type="Pfam" id="PF07992">
    <property type="entry name" value="Pyr_redox_2"/>
    <property type="match status" value="1"/>
</dbReference>
<feature type="binding site" evidence="6">
    <location>
        <position position="41"/>
    </location>
    <ligand>
        <name>FAD</name>
        <dbReference type="ChEBI" id="CHEBI:57692"/>
    </ligand>
</feature>
<evidence type="ECO:0000256" key="1">
    <source>
        <dbReference type="ARBA" id="ARBA00011738"/>
    </source>
</evidence>
<dbReference type="PRINTS" id="PR00368">
    <property type="entry name" value="FADPNR"/>
</dbReference>
<evidence type="ECO:0000256" key="3">
    <source>
        <dbReference type="ARBA" id="ARBA00022827"/>
    </source>
</evidence>
<dbReference type="InterPro" id="IPR023753">
    <property type="entry name" value="FAD/NAD-binding_dom"/>
</dbReference>
<comment type="similarity">
    <text evidence="6">Belongs to the ferredoxin--NADP reductase type 2 family.</text>
</comment>